<dbReference type="EMBL" id="ML210166">
    <property type="protein sequence ID" value="TFK27252.1"/>
    <property type="molecule type" value="Genomic_DNA"/>
</dbReference>
<protein>
    <submittedName>
        <fullName evidence="1">Uncharacterized protein</fullName>
    </submittedName>
</protein>
<evidence type="ECO:0000313" key="2">
    <source>
        <dbReference type="Proteomes" id="UP000307440"/>
    </source>
</evidence>
<keyword evidence="2" id="KW-1185">Reference proteome</keyword>
<dbReference type="AlphaFoldDB" id="A0A5C3L3Q9"/>
<evidence type="ECO:0000313" key="1">
    <source>
        <dbReference type="EMBL" id="TFK27252.1"/>
    </source>
</evidence>
<gene>
    <name evidence="1" type="ORF">FA15DRAFT_653720</name>
</gene>
<proteinExistence type="predicted"/>
<reference evidence="1 2" key="1">
    <citation type="journal article" date="2019" name="Nat. Ecol. Evol.">
        <title>Megaphylogeny resolves global patterns of mushroom evolution.</title>
        <authorList>
            <person name="Varga T."/>
            <person name="Krizsan K."/>
            <person name="Foldi C."/>
            <person name="Dima B."/>
            <person name="Sanchez-Garcia M."/>
            <person name="Sanchez-Ramirez S."/>
            <person name="Szollosi G.J."/>
            <person name="Szarkandi J.G."/>
            <person name="Papp V."/>
            <person name="Albert L."/>
            <person name="Andreopoulos W."/>
            <person name="Angelini C."/>
            <person name="Antonin V."/>
            <person name="Barry K.W."/>
            <person name="Bougher N.L."/>
            <person name="Buchanan P."/>
            <person name="Buyck B."/>
            <person name="Bense V."/>
            <person name="Catcheside P."/>
            <person name="Chovatia M."/>
            <person name="Cooper J."/>
            <person name="Damon W."/>
            <person name="Desjardin D."/>
            <person name="Finy P."/>
            <person name="Geml J."/>
            <person name="Haridas S."/>
            <person name="Hughes K."/>
            <person name="Justo A."/>
            <person name="Karasinski D."/>
            <person name="Kautmanova I."/>
            <person name="Kiss B."/>
            <person name="Kocsube S."/>
            <person name="Kotiranta H."/>
            <person name="LaButti K.M."/>
            <person name="Lechner B.E."/>
            <person name="Liimatainen K."/>
            <person name="Lipzen A."/>
            <person name="Lukacs Z."/>
            <person name="Mihaltcheva S."/>
            <person name="Morgado L.N."/>
            <person name="Niskanen T."/>
            <person name="Noordeloos M.E."/>
            <person name="Ohm R.A."/>
            <person name="Ortiz-Santana B."/>
            <person name="Ovrebo C."/>
            <person name="Racz N."/>
            <person name="Riley R."/>
            <person name="Savchenko A."/>
            <person name="Shiryaev A."/>
            <person name="Soop K."/>
            <person name="Spirin V."/>
            <person name="Szebenyi C."/>
            <person name="Tomsovsky M."/>
            <person name="Tulloss R.E."/>
            <person name="Uehling J."/>
            <person name="Grigoriev I.V."/>
            <person name="Vagvolgyi C."/>
            <person name="Papp T."/>
            <person name="Martin F.M."/>
            <person name="Miettinen O."/>
            <person name="Hibbett D.S."/>
            <person name="Nagy L.G."/>
        </authorList>
    </citation>
    <scope>NUCLEOTIDE SEQUENCE [LARGE SCALE GENOMIC DNA]</scope>
    <source>
        <strain evidence="1 2">CBS 121175</strain>
    </source>
</reference>
<organism evidence="1 2">
    <name type="scientific">Coprinopsis marcescibilis</name>
    <name type="common">Agaric fungus</name>
    <name type="synonym">Psathyrella marcescibilis</name>
    <dbReference type="NCBI Taxonomy" id="230819"/>
    <lineage>
        <taxon>Eukaryota</taxon>
        <taxon>Fungi</taxon>
        <taxon>Dikarya</taxon>
        <taxon>Basidiomycota</taxon>
        <taxon>Agaricomycotina</taxon>
        <taxon>Agaricomycetes</taxon>
        <taxon>Agaricomycetidae</taxon>
        <taxon>Agaricales</taxon>
        <taxon>Agaricineae</taxon>
        <taxon>Psathyrellaceae</taxon>
        <taxon>Coprinopsis</taxon>
    </lineage>
</organism>
<sequence>MSSSANAVARATLSESVKQPVDFLGEYYAKLRTTQGQPTSGDQPVWPVIGTSRLRPVYPVGGTPGGVLKYTRVLWSGPEPSAPSVTYIFLDCPQKQKCSYREPKFKTCNDVNCIAHPLHTKLDHHKTTYRCIASCTFKEVEKAPSSITVYLKGCDDCKGIVKMSKALYNRTTREFEDLSTAVLGIDRMQSVVGKLTDLCACAAKYFGGFAPGAKSVY</sequence>
<name>A0A5C3L3Q9_COPMA</name>
<accession>A0A5C3L3Q9</accession>
<dbReference type="Proteomes" id="UP000307440">
    <property type="component" value="Unassembled WGS sequence"/>
</dbReference>